<dbReference type="GO" id="GO:0097311">
    <property type="term" value="C:bacterial biofilm matrix"/>
    <property type="evidence" value="ECO:0007669"/>
    <property type="project" value="InterPro"/>
</dbReference>
<dbReference type="RefSeq" id="WP_188391549.1">
    <property type="nucleotide sequence ID" value="NZ_BMEV01000018.1"/>
</dbReference>
<dbReference type="InterPro" id="IPR023848">
    <property type="entry name" value="TasA"/>
</dbReference>
<feature type="compositionally biased region" description="Basic and acidic residues" evidence="1">
    <location>
        <begin position="186"/>
        <end position="218"/>
    </location>
</feature>
<evidence type="ECO:0000256" key="1">
    <source>
        <dbReference type="SAM" id="MobiDB-lite"/>
    </source>
</evidence>
<dbReference type="Proteomes" id="UP000602050">
    <property type="component" value="Unassembled WGS sequence"/>
</dbReference>
<organism evidence="2 3">
    <name type="scientific">Compostibacillus humi</name>
    <dbReference type="NCBI Taxonomy" id="1245525"/>
    <lineage>
        <taxon>Bacteria</taxon>
        <taxon>Bacillati</taxon>
        <taxon>Bacillota</taxon>
        <taxon>Bacilli</taxon>
        <taxon>Bacillales</taxon>
        <taxon>Bacillaceae</taxon>
        <taxon>Compostibacillus</taxon>
    </lineage>
</organism>
<name>A0A8J2ZSR8_9BACI</name>
<evidence type="ECO:0008006" key="4">
    <source>
        <dbReference type="Google" id="ProtNLM"/>
    </source>
</evidence>
<dbReference type="AlphaFoldDB" id="A0A8J2ZSR8"/>
<feature type="compositionally biased region" description="Polar residues" evidence="1">
    <location>
        <begin position="241"/>
        <end position="250"/>
    </location>
</feature>
<gene>
    <name evidence="2" type="ORF">GCM10010978_12700</name>
</gene>
<feature type="compositionally biased region" description="Acidic residues" evidence="1">
    <location>
        <begin position="252"/>
        <end position="267"/>
    </location>
</feature>
<feature type="compositionally biased region" description="Basic and acidic residues" evidence="1">
    <location>
        <begin position="228"/>
        <end position="238"/>
    </location>
</feature>
<feature type="compositionally biased region" description="Polar residues" evidence="1">
    <location>
        <begin position="170"/>
        <end position="182"/>
    </location>
</feature>
<dbReference type="EMBL" id="BMEV01000018">
    <property type="protein sequence ID" value="GGH74139.1"/>
    <property type="molecule type" value="Genomic_DNA"/>
</dbReference>
<evidence type="ECO:0000313" key="2">
    <source>
        <dbReference type="EMBL" id="GGH74139.1"/>
    </source>
</evidence>
<comment type="caution">
    <text evidence="2">The sequence shown here is derived from an EMBL/GenBank/DDBJ whole genome shotgun (WGS) entry which is preliminary data.</text>
</comment>
<accession>A0A8J2ZSR8</accession>
<sequence>MRQTRLRKYRSQYRWFRFVSKIALIWYLFVFSATYFTSGTSADFFYDARATSEVSSGIWLGDYRLKFTENGTENVYLCGESVEIGRALKNVGPDDMAEDGTYYVYYSADNGSPQNHGVEVYEGTFNALKSKEEIRLQFHAKNIGTYAFHVQDTDGDKWSAKIHVKENKSGNKCHNTNMTTEEISVENEKSDINESEEKATANAKKDDSDDENAKKVEQIEQTPSETENETREELREQEPTNEGSSQGKESNLNEEAEMNEQNDDNVE</sequence>
<protein>
    <recommendedName>
        <fullName evidence="4">Amyloid fiber anchoring/assembly protein TapA</fullName>
    </recommendedName>
</protein>
<keyword evidence="3" id="KW-1185">Reference proteome</keyword>
<reference evidence="2" key="2">
    <citation type="submission" date="2020-09" db="EMBL/GenBank/DDBJ databases">
        <authorList>
            <person name="Sun Q."/>
            <person name="Zhou Y."/>
        </authorList>
    </citation>
    <scope>NUCLEOTIDE SEQUENCE</scope>
    <source>
        <strain evidence="2">CGMCC 1.12360</strain>
    </source>
</reference>
<feature type="region of interest" description="Disordered" evidence="1">
    <location>
        <begin position="168"/>
        <end position="267"/>
    </location>
</feature>
<reference evidence="2" key="1">
    <citation type="journal article" date="2014" name="Int. J. Syst. Evol. Microbiol.">
        <title>Complete genome sequence of Corynebacterium casei LMG S-19264T (=DSM 44701T), isolated from a smear-ripened cheese.</title>
        <authorList>
            <consortium name="US DOE Joint Genome Institute (JGI-PGF)"/>
            <person name="Walter F."/>
            <person name="Albersmeier A."/>
            <person name="Kalinowski J."/>
            <person name="Ruckert C."/>
        </authorList>
    </citation>
    <scope>NUCLEOTIDE SEQUENCE</scope>
    <source>
        <strain evidence="2">CGMCC 1.12360</strain>
    </source>
</reference>
<proteinExistence type="predicted"/>
<evidence type="ECO:0000313" key="3">
    <source>
        <dbReference type="Proteomes" id="UP000602050"/>
    </source>
</evidence>
<dbReference type="NCBIfam" id="TIGR04087">
    <property type="entry name" value="YqxM_for_SipW"/>
    <property type="match status" value="1"/>
</dbReference>